<proteinExistence type="predicted"/>
<reference evidence="1 2" key="1">
    <citation type="submission" date="2023-11" db="EMBL/GenBank/DDBJ databases">
        <title>Halocaridina rubra genome assembly.</title>
        <authorList>
            <person name="Smith C."/>
        </authorList>
    </citation>
    <scope>NUCLEOTIDE SEQUENCE [LARGE SCALE GENOMIC DNA]</scope>
    <source>
        <strain evidence="1">EP-1</strain>
        <tissue evidence="1">Whole</tissue>
    </source>
</reference>
<gene>
    <name evidence="1" type="ORF">SK128_003309</name>
</gene>
<name>A0AAN8X6T8_HALRR</name>
<comment type="caution">
    <text evidence="1">The sequence shown here is derived from an EMBL/GenBank/DDBJ whole genome shotgun (WGS) entry which is preliminary data.</text>
</comment>
<keyword evidence="2" id="KW-1185">Reference proteome</keyword>
<evidence type="ECO:0000313" key="1">
    <source>
        <dbReference type="EMBL" id="KAK7075043.1"/>
    </source>
</evidence>
<dbReference type="Proteomes" id="UP001381693">
    <property type="component" value="Unassembled WGS sequence"/>
</dbReference>
<organism evidence="1 2">
    <name type="scientific">Halocaridina rubra</name>
    <name type="common">Hawaiian red shrimp</name>
    <dbReference type="NCBI Taxonomy" id="373956"/>
    <lineage>
        <taxon>Eukaryota</taxon>
        <taxon>Metazoa</taxon>
        <taxon>Ecdysozoa</taxon>
        <taxon>Arthropoda</taxon>
        <taxon>Crustacea</taxon>
        <taxon>Multicrustacea</taxon>
        <taxon>Malacostraca</taxon>
        <taxon>Eumalacostraca</taxon>
        <taxon>Eucarida</taxon>
        <taxon>Decapoda</taxon>
        <taxon>Pleocyemata</taxon>
        <taxon>Caridea</taxon>
        <taxon>Atyoidea</taxon>
        <taxon>Atyidae</taxon>
        <taxon>Halocaridina</taxon>
    </lineage>
</organism>
<dbReference type="AlphaFoldDB" id="A0AAN8X6T8"/>
<dbReference type="EMBL" id="JAXCGZ010011380">
    <property type="protein sequence ID" value="KAK7075043.1"/>
    <property type="molecule type" value="Genomic_DNA"/>
</dbReference>
<evidence type="ECO:0000313" key="2">
    <source>
        <dbReference type="Proteomes" id="UP001381693"/>
    </source>
</evidence>
<accession>A0AAN8X6T8</accession>
<sequence length="77" mass="8642">MFTKYMNRIGSSSVGISPDSQARGPVVSAHLQTRTASLWQSDEDIKTLITQMSRLTEKTISIIINSDWFPQQKDAIN</sequence>
<protein>
    <submittedName>
        <fullName evidence="1">Uncharacterized protein</fullName>
    </submittedName>
</protein>